<reference evidence="3 4" key="1">
    <citation type="submission" date="2024-01" db="EMBL/GenBank/DDBJ databases">
        <authorList>
            <person name="Waweru B."/>
        </authorList>
    </citation>
    <scope>NUCLEOTIDE SEQUENCE [LARGE SCALE GENOMIC DNA]</scope>
</reference>
<dbReference type="PANTHER" id="PTHR31105">
    <property type="entry name" value="EXTRA-LARGE G-PROTEIN-LIKE"/>
    <property type="match status" value="1"/>
</dbReference>
<comment type="caution">
    <text evidence="3">The sequence shown here is derived from an EMBL/GenBank/DDBJ whole genome shotgun (WGS) entry which is preliminary data.</text>
</comment>
<accession>A0AAV1RTG1</accession>
<proteinExistence type="predicted"/>
<sequence>MNGGPAAKIRFVRCPKCRQVLVEPQDIPVYQCGGCGTHLQVALRRNNLDLIIFKAILFLRAVENRKNNPEFTTSGLHETDAAQKSRSDHVSEDKKASSPNHEETLHSPGECSSDQINGRDHAAYGNCELENLIGKNSPNELQSNGSDPNGSGDFNNEQPGDFNSSDHWGLRREPTTISYYNPTGAKRTATVVSLHIQNVEK</sequence>
<keyword evidence="4" id="KW-1185">Reference proteome</keyword>
<evidence type="ECO:0000313" key="3">
    <source>
        <dbReference type="EMBL" id="CAK7340005.1"/>
    </source>
</evidence>
<dbReference type="Proteomes" id="UP001314170">
    <property type="component" value="Unassembled WGS sequence"/>
</dbReference>
<name>A0AAV1RTG1_9ROSI</name>
<evidence type="ECO:0000256" key="1">
    <source>
        <dbReference type="SAM" id="MobiDB-lite"/>
    </source>
</evidence>
<gene>
    <name evidence="3" type="ORF">DCAF_LOCUS15083</name>
</gene>
<dbReference type="PANTHER" id="PTHR31105:SF38">
    <property type="entry name" value="PROTEIN ENHANCED DISEASE RESISTANCE 4"/>
    <property type="match status" value="1"/>
</dbReference>
<dbReference type="InterPro" id="IPR040244">
    <property type="entry name" value="EDR4-like"/>
</dbReference>
<dbReference type="AlphaFoldDB" id="A0AAV1RTG1"/>
<organism evidence="3 4">
    <name type="scientific">Dovyalis caffra</name>
    <dbReference type="NCBI Taxonomy" id="77055"/>
    <lineage>
        <taxon>Eukaryota</taxon>
        <taxon>Viridiplantae</taxon>
        <taxon>Streptophyta</taxon>
        <taxon>Embryophyta</taxon>
        <taxon>Tracheophyta</taxon>
        <taxon>Spermatophyta</taxon>
        <taxon>Magnoliopsida</taxon>
        <taxon>eudicotyledons</taxon>
        <taxon>Gunneridae</taxon>
        <taxon>Pentapetalae</taxon>
        <taxon>rosids</taxon>
        <taxon>fabids</taxon>
        <taxon>Malpighiales</taxon>
        <taxon>Salicaceae</taxon>
        <taxon>Flacourtieae</taxon>
        <taxon>Dovyalis</taxon>
    </lineage>
</organism>
<feature type="compositionally biased region" description="Polar residues" evidence="1">
    <location>
        <begin position="134"/>
        <end position="166"/>
    </location>
</feature>
<dbReference type="EMBL" id="CAWUPB010001159">
    <property type="protein sequence ID" value="CAK7340005.1"/>
    <property type="molecule type" value="Genomic_DNA"/>
</dbReference>
<evidence type="ECO:0000313" key="4">
    <source>
        <dbReference type="Proteomes" id="UP001314170"/>
    </source>
</evidence>
<protein>
    <recommendedName>
        <fullName evidence="2">Enhanced disease resistance 4-like N-terminal domain-containing protein</fullName>
    </recommendedName>
</protein>
<dbReference type="InterPro" id="IPR055126">
    <property type="entry name" value="EDR4-like_N"/>
</dbReference>
<feature type="compositionally biased region" description="Basic and acidic residues" evidence="1">
    <location>
        <begin position="77"/>
        <end position="105"/>
    </location>
</feature>
<evidence type="ECO:0000259" key="2">
    <source>
        <dbReference type="Pfam" id="PF22910"/>
    </source>
</evidence>
<dbReference type="GO" id="GO:1900150">
    <property type="term" value="P:regulation of defense response to fungus"/>
    <property type="evidence" value="ECO:0007669"/>
    <property type="project" value="InterPro"/>
</dbReference>
<dbReference type="Pfam" id="PF22910">
    <property type="entry name" value="EDR4-like_1st"/>
    <property type="match status" value="1"/>
</dbReference>
<feature type="domain" description="Enhanced disease resistance 4-like N-terminal" evidence="2">
    <location>
        <begin position="8"/>
        <end position="40"/>
    </location>
</feature>
<feature type="region of interest" description="Disordered" evidence="1">
    <location>
        <begin position="133"/>
        <end position="170"/>
    </location>
</feature>
<feature type="region of interest" description="Disordered" evidence="1">
    <location>
        <begin position="68"/>
        <end position="117"/>
    </location>
</feature>